<dbReference type="EMBL" id="CM055106">
    <property type="protein sequence ID" value="KAJ7529308.1"/>
    <property type="molecule type" value="Genomic_DNA"/>
</dbReference>
<proteinExistence type="predicted"/>
<dbReference type="Proteomes" id="UP001162992">
    <property type="component" value="Chromosome 15"/>
</dbReference>
<gene>
    <name evidence="1" type="ORF">O6H91_15G043600</name>
</gene>
<evidence type="ECO:0000313" key="1">
    <source>
        <dbReference type="EMBL" id="KAJ7529308.1"/>
    </source>
</evidence>
<accession>A0ACC2BHS0</accession>
<organism evidence="1 2">
    <name type="scientific">Diphasiastrum complanatum</name>
    <name type="common">Issler's clubmoss</name>
    <name type="synonym">Lycopodium complanatum</name>
    <dbReference type="NCBI Taxonomy" id="34168"/>
    <lineage>
        <taxon>Eukaryota</taxon>
        <taxon>Viridiplantae</taxon>
        <taxon>Streptophyta</taxon>
        <taxon>Embryophyta</taxon>
        <taxon>Tracheophyta</taxon>
        <taxon>Lycopodiopsida</taxon>
        <taxon>Lycopodiales</taxon>
        <taxon>Lycopodiaceae</taxon>
        <taxon>Lycopodioideae</taxon>
        <taxon>Diphasiastrum</taxon>
    </lineage>
</organism>
<evidence type="ECO:0000313" key="2">
    <source>
        <dbReference type="Proteomes" id="UP001162992"/>
    </source>
</evidence>
<sequence>MREGLLNQPNSARIASSVTDVLTCNMDNKQKMESKGGIQRSARSYLFACFPVTRRKFVQFLSSAILAPHSGANGSERRRRGRSYHSTGRSSIRHSGPIFSKVPAHAGRHSHQEPTSPEVTCVGQVRVREKQYKSCDTAMAHSQRQLKLQNTSIKAKTRPCSFRGPQPSTWRQLLGSTGSVNLQASPTDKRDEIDLRRFSSSCRLSTSELSPSRSISFKTGTVFAQSLLLWQQQDENKQQREDGNKEEMILQLKAQQPRFFESGDSG</sequence>
<protein>
    <submittedName>
        <fullName evidence="1">Uncharacterized protein</fullName>
    </submittedName>
</protein>
<comment type="caution">
    <text evidence="1">The sequence shown here is derived from an EMBL/GenBank/DDBJ whole genome shotgun (WGS) entry which is preliminary data.</text>
</comment>
<keyword evidence="2" id="KW-1185">Reference proteome</keyword>
<name>A0ACC2BHS0_DIPCM</name>
<reference evidence="2" key="1">
    <citation type="journal article" date="2024" name="Proc. Natl. Acad. Sci. U.S.A.">
        <title>Extraordinary preservation of gene collinearity over three hundred million years revealed in homosporous lycophytes.</title>
        <authorList>
            <person name="Li C."/>
            <person name="Wickell D."/>
            <person name="Kuo L.Y."/>
            <person name="Chen X."/>
            <person name="Nie B."/>
            <person name="Liao X."/>
            <person name="Peng D."/>
            <person name="Ji J."/>
            <person name="Jenkins J."/>
            <person name="Williams M."/>
            <person name="Shu S."/>
            <person name="Plott C."/>
            <person name="Barry K."/>
            <person name="Rajasekar S."/>
            <person name="Grimwood J."/>
            <person name="Han X."/>
            <person name="Sun S."/>
            <person name="Hou Z."/>
            <person name="He W."/>
            <person name="Dai G."/>
            <person name="Sun C."/>
            <person name="Schmutz J."/>
            <person name="Leebens-Mack J.H."/>
            <person name="Li F.W."/>
            <person name="Wang L."/>
        </authorList>
    </citation>
    <scope>NUCLEOTIDE SEQUENCE [LARGE SCALE GENOMIC DNA]</scope>
    <source>
        <strain evidence="2">cv. PW_Plant_1</strain>
    </source>
</reference>